<dbReference type="AlphaFoldDB" id="A0AAD3UAJ6"/>
<dbReference type="CDD" id="cd21177">
    <property type="entry name" value="LPMO_AA10"/>
    <property type="match status" value="1"/>
</dbReference>
<dbReference type="Proteomes" id="UP000859505">
    <property type="component" value="Unassembled WGS sequence"/>
</dbReference>
<keyword evidence="4" id="KW-0732">Signal</keyword>
<feature type="domain" description="GlcNAc-binding protein A third" evidence="7">
    <location>
        <begin position="330"/>
        <end position="422"/>
    </location>
</feature>
<evidence type="ECO:0000256" key="4">
    <source>
        <dbReference type="ARBA" id="ARBA00022729"/>
    </source>
</evidence>
<reference evidence="8" key="1">
    <citation type="journal article" date="2018" name="Genome Biol.">
        <title>SKESA: strategic k-mer extension for scrupulous assemblies.</title>
        <authorList>
            <person name="Souvorov A."/>
            <person name="Agarwala R."/>
            <person name="Lipman D.J."/>
        </authorList>
    </citation>
    <scope>NUCLEOTIDE SEQUENCE</scope>
    <source>
        <strain evidence="8">OLC2673_Aeromonas</strain>
    </source>
</reference>
<dbReference type="InterPro" id="IPR051024">
    <property type="entry name" value="GlcNAc_Chitin_IntDeg"/>
</dbReference>
<dbReference type="InterPro" id="IPR004302">
    <property type="entry name" value="Cellulose/chitin-bd_N"/>
</dbReference>
<dbReference type="GO" id="GO:0008061">
    <property type="term" value="F:chitin binding"/>
    <property type="evidence" value="ECO:0007669"/>
    <property type="project" value="UniProtKB-KW"/>
</dbReference>
<dbReference type="InterPro" id="IPR054063">
    <property type="entry name" value="GbpA_D3"/>
</dbReference>
<protein>
    <submittedName>
        <fullName evidence="8">N-acetylglucosamine-binding protein GbpA</fullName>
    </submittedName>
</protein>
<keyword evidence="2" id="KW-0964">Secreted</keyword>
<dbReference type="Pfam" id="PF21868">
    <property type="entry name" value="GbpA_D3"/>
    <property type="match status" value="1"/>
</dbReference>
<reference evidence="8" key="2">
    <citation type="submission" date="2020-01" db="EMBL/GenBank/DDBJ databases">
        <authorList>
            <consortium name="NCBI Pathogen Detection Project"/>
        </authorList>
    </citation>
    <scope>NUCLEOTIDE SEQUENCE</scope>
    <source>
        <strain evidence="8">OLC2673_Aeromonas</strain>
    </source>
</reference>
<evidence type="ECO:0000256" key="2">
    <source>
        <dbReference type="ARBA" id="ARBA00022525"/>
    </source>
</evidence>
<keyword evidence="3" id="KW-0147">Chitin-binding</keyword>
<name>A0AAD3UAJ6_AERHY</name>
<evidence type="ECO:0000259" key="6">
    <source>
        <dbReference type="Pfam" id="PF18416"/>
    </source>
</evidence>
<dbReference type="Gene3D" id="2.60.40.2550">
    <property type="match status" value="1"/>
</dbReference>
<feature type="domain" description="N-acetylglucosamine binding protein A" evidence="6">
    <location>
        <begin position="221"/>
        <end position="319"/>
    </location>
</feature>
<accession>A0AAD3UAJ6</accession>
<dbReference type="SUPFAM" id="SSF81296">
    <property type="entry name" value="E set domains"/>
    <property type="match status" value="1"/>
</dbReference>
<dbReference type="NCBIfam" id="NF009690">
    <property type="entry name" value="PRK13211.1"/>
    <property type="match status" value="1"/>
</dbReference>
<proteinExistence type="predicted"/>
<dbReference type="FunFam" id="2.70.50.50:FF:000001">
    <property type="entry name" value="Chitin-binding protein"/>
    <property type="match status" value="1"/>
</dbReference>
<dbReference type="PANTHER" id="PTHR34823:SF1">
    <property type="entry name" value="CHITIN-BINDING TYPE-4 DOMAIN-CONTAINING PROTEIN"/>
    <property type="match status" value="1"/>
</dbReference>
<dbReference type="EMBL" id="DACTUL010000014">
    <property type="protein sequence ID" value="HAT6344439.1"/>
    <property type="molecule type" value="Genomic_DNA"/>
</dbReference>
<evidence type="ECO:0000259" key="7">
    <source>
        <dbReference type="Pfam" id="PF21868"/>
    </source>
</evidence>
<comment type="subcellular location">
    <subcellularLocation>
        <location evidence="1">Secreted</location>
    </subcellularLocation>
</comment>
<comment type="caution">
    <text evidence="8">The sequence shown here is derived from an EMBL/GenBank/DDBJ whole genome shotgun (WGS) entry which is preliminary data.</text>
</comment>
<feature type="domain" description="Chitin-binding type-4" evidence="5">
    <location>
        <begin position="45"/>
        <end position="208"/>
    </location>
</feature>
<dbReference type="GO" id="GO:0005576">
    <property type="term" value="C:extracellular region"/>
    <property type="evidence" value="ECO:0007669"/>
    <property type="project" value="UniProtKB-SubCell"/>
</dbReference>
<evidence type="ECO:0000313" key="9">
    <source>
        <dbReference type="Proteomes" id="UP000859505"/>
    </source>
</evidence>
<dbReference type="Pfam" id="PF03067">
    <property type="entry name" value="LPMO_10"/>
    <property type="match status" value="1"/>
</dbReference>
<evidence type="ECO:0000259" key="5">
    <source>
        <dbReference type="Pfam" id="PF03067"/>
    </source>
</evidence>
<dbReference type="Pfam" id="PF18416">
    <property type="entry name" value="GbpA_2"/>
    <property type="match status" value="1"/>
</dbReference>
<gene>
    <name evidence="8" type="primary">gbpA</name>
    <name evidence="8" type="ORF">JAJ28_002166</name>
</gene>
<dbReference type="InterPro" id="IPR041029">
    <property type="entry name" value="GbpA_2"/>
</dbReference>
<evidence type="ECO:0000256" key="1">
    <source>
        <dbReference type="ARBA" id="ARBA00004613"/>
    </source>
</evidence>
<evidence type="ECO:0000313" key="8">
    <source>
        <dbReference type="EMBL" id="HAT6344439.1"/>
    </source>
</evidence>
<dbReference type="Gene3D" id="2.70.50.50">
    <property type="entry name" value="chitin-binding protein cbp21"/>
    <property type="match status" value="1"/>
</dbReference>
<sequence>MPRGTPPANLTAHICRTEECMAAKIQLNHVAATLALLVSGSVLAHGYISQPESRNYLCKTGGNSQCGAVQWEPQSVEGPSGFPQAGPPDGQIASAGSASWRELNAQTSDRWTRREVQAGPFAISWTFTANHVTRNWRYYLTKQDWNPNQPLTRAAFELTPFCVVDGNMTQPPKQVTHQCTLPQRTGYQVILGVWEVGDTSNSFYNVIDANFKGGTQPPLAWSQGGTIYPSTELAVGDKARTLVFDANGVRPDLQTELTIASPEQGQKNNWTHALASKINAEQSQIRAGQQSGEGQFNPVYGQNPIYFKAGSALERVEIQLEQQQPPVSNGVSVSGLESDYLLDEGKLTLNFTVAAEGDLTVTNTLYDHGGAAKGQTSADIKDSTHSFTMPLTGLSAGHHQLVIEGKPKAGGDAVQQTLDLMLKDPAAGGDYQFTFPDGLKSYTDGTKVLQPKNGKVYQCKPFPYRGWCSQWSASATQYEPGVGTNWQDAWIQVN</sequence>
<dbReference type="Gene3D" id="3.30.70.2150">
    <property type="match status" value="1"/>
</dbReference>
<organism evidence="8 9">
    <name type="scientific">Aeromonas hydrophila</name>
    <dbReference type="NCBI Taxonomy" id="644"/>
    <lineage>
        <taxon>Bacteria</taxon>
        <taxon>Pseudomonadati</taxon>
        <taxon>Pseudomonadota</taxon>
        <taxon>Gammaproteobacteria</taxon>
        <taxon>Aeromonadales</taxon>
        <taxon>Aeromonadaceae</taxon>
        <taxon>Aeromonas</taxon>
    </lineage>
</organism>
<dbReference type="InterPro" id="IPR014756">
    <property type="entry name" value="Ig_E-set"/>
</dbReference>
<dbReference type="PANTHER" id="PTHR34823">
    <property type="entry name" value="GLCNAC-BINDING PROTEIN A"/>
    <property type="match status" value="1"/>
</dbReference>
<evidence type="ECO:0000256" key="3">
    <source>
        <dbReference type="ARBA" id="ARBA00022669"/>
    </source>
</evidence>